<feature type="compositionally biased region" description="Polar residues" evidence="2">
    <location>
        <begin position="1018"/>
        <end position="1030"/>
    </location>
</feature>
<dbReference type="PANTHER" id="PTHR12436">
    <property type="entry name" value="80 KDA MCM3-ASSOCIATED PROTEIN"/>
    <property type="match status" value="1"/>
</dbReference>
<dbReference type="Proteomes" id="UP001633002">
    <property type="component" value="Unassembled WGS sequence"/>
</dbReference>
<reference evidence="4 5" key="1">
    <citation type="submission" date="2024-09" db="EMBL/GenBank/DDBJ databases">
        <title>Chromosome-scale assembly of Riccia sorocarpa.</title>
        <authorList>
            <person name="Paukszto L."/>
        </authorList>
    </citation>
    <scope>NUCLEOTIDE SEQUENCE [LARGE SCALE GENOMIC DNA]</scope>
    <source>
        <strain evidence="4">LP-2024</strain>
        <tissue evidence="4">Aerial parts of the thallus</tissue>
    </source>
</reference>
<dbReference type="InterPro" id="IPR000717">
    <property type="entry name" value="PCI_dom"/>
</dbReference>
<dbReference type="InterPro" id="IPR045107">
    <property type="entry name" value="SAC3/GANP/THP3"/>
</dbReference>
<evidence type="ECO:0000256" key="1">
    <source>
        <dbReference type="SAM" id="Coils"/>
    </source>
</evidence>
<evidence type="ECO:0000256" key="2">
    <source>
        <dbReference type="SAM" id="MobiDB-lite"/>
    </source>
</evidence>
<dbReference type="InterPro" id="IPR005062">
    <property type="entry name" value="SAC3/GANP/THP3_conserved"/>
</dbReference>
<protein>
    <recommendedName>
        <fullName evidence="3">PCI domain-containing protein</fullName>
    </recommendedName>
</protein>
<dbReference type="Gene3D" id="1.25.40.990">
    <property type="match status" value="1"/>
</dbReference>
<sequence length="1208" mass="136256">MSYFKLSSVAREHEDDLLSVHNFLWDRMRAVRMDLRMQHIFGEDAITMHEQMIRFHILAMHELCEYVQGEAGVSEGFNAHLNIEQMNKTSVDLFQMYDDHRKKGISVPSEAEFRGYYALLKLDKHPGYRVEPAELSLDLAKMAPEIRRSPQVLLAREVARACRGSNYVAFFRLARKASYLQACLMHAHFAKLRTQALASLHSGLQKNQGIPLEKITDWLGMEEGDGMEELVRYHGFSIKLYEVPYMVKEGPFLNKDKDFPTRRSQMVEAKRSTLIADDVQSGKMPHVSPDAGSKMRKLESFRRVEVKERPSWVDAMAAVSHAENGVNVPVFEPVDTFPDSVEEDMPDYEEEQPPVVVEVPQPPPVLFRIPEVIKSPKHKIEEEETKQKKKRRMEEIKFEEEEHEKRRLKHEADAAAGRAVRQALAAEARRQEEKLRGAAHKAEADIGKQRLWFRKWRRRALAKALERQQKLERAEAALNTLSLGVPLGKAQVGGGDFLTVNKRGAYLEQIMEDRAMRLQQLWAPVRIPRLVLPILHQINPSQKSLYWSVLLSAGGSPVGDWVRNKISSKELPVATEESAKESNTPDTQVADERKIFYDDDDGTTLGLWYTAKEVHYGRARDFEVSFHGTSGLIFVSKGDEPVSVEQTRFNTLVQAVPDGVSVPLLVLSARAGSTDDAQAERASVIKNWDLLSGEMTQRKVSDHKVFFIGLSPESGDKMTYFNEEALVEGLEWLAEHSPVQPELRSILVVDLVKEHLDPHLDLQLKVAPADLRPEHCITVFNKALEKAADENKAASCLVPLNWPPDSRSGHKLEGEEGNTGWNHKRNLESVLASLQSCLLLTFPAVPNFDDGDDLTTQKAKLESLLLEYLSALEGTSADNPTMRWEVNRVVQRSCTVGRSRRGSYLIPKWARMFQVLFTNRLLVLNRMQPAPVYIRRLDKRPPLELLDFEKSFASASRLSDSPDRYFNAEPSLDDLISVTAYDHGRRTMSDELEQSKVSSVEQTRTPLGRAASRLVPDSYQSPKTPSTPEVWSTPVKSRHGASDEAQKQEGGSSISQHDAEWLVFRTSIIAPEQLQLDITESELLLDDMIQELEMWESRPSGNLPNAGVFSESPDSVDKEEIPGADSEGLSRIQVPSNERRKPDAWTAELELTDSEILLDNLVAEFGSIMSGKRDGSPSKSIQCNGDLERRREFGHGQPPGTEAALGIS</sequence>
<feature type="region of interest" description="Disordered" evidence="2">
    <location>
        <begin position="1169"/>
        <end position="1208"/>
    </location>
</feature>
<keyword evidence="1" id="KW-0175">Coiled coil</keyword>
<accession>A0ABD3H0H4</accession>
<proteinExistence type="predicted"/>
<evidence type="ECO:0000259" key="3">
    <source>
        <dbReference type="PROSITE" id="PS50250"/>
    </source>
</evidence>
<feature type="region of interest" description="Disordered" evidence="2">
    <location>
        <begin position="989"/>
        <end position="1054"/>
    </location>
</feature>
<dbReference type="AlphaFoldDB" id="A0ABD3H0H4"/>
<organism evidence="4 5">
    <name type="scientific">Riccia sorocarpa</name>
    <dbReference type="NCBI Taxonomy" id="122646"/>
    <lineage>
        <taxon>Eukaryota</taxon>
        <taxon>Viridiplantae</taxon>
        <taxon>Streptophyta</taxon>
        <taxon>Embryophyta</taxon>
        <taxon>Marchantiophyta</taxon>
        <taxon>Marchantiopsida</taxon>
        <taxon>Marchantiidae</taxon>
        <taxon>Marchantiales</taxon>
        <taxon>Ricciaceae</taxon>
        <taxon>Riccia</taxon>
    </lineage>
</organism>
<name>A0ABD3H0H4_9MARC</name>
<comment type="caution">
    <text evidence="4">The sequence shown here is derived from an EMBL/GenBank/DDBJ whole genome shotgun (WGS) entry which is preliminary data.</text>
</comment>
<feature type="compositionally biased region" description="Polar residues" evidence="2">
    <location>
        <begin position="995"/>
        <end position="1005"/>
    </location>
</feature>
<evidence type="ECO:0000313" key="5">
    <source>
        <dbReference type="Proteomes" id="UP001633002"/>
    </source>
</evidence>
<feature type="coiled-coil region" evidence="1">
    <location>
        <begin position="382"/>
        <end position="445"/>
    </location>
</feature>
<dbReference type="FunFam" id="1.25.40.990:FF:000004">
    <property type="entry name" value="Putative peptidase C48 domain family protein"/>
    <property type="match status" value="1"/>
</dbReference>
<evidence type="ECO:0000313" key="4">
    <source>
        <dbReference type="EMBL" id="KAL3685035.1"/>
    </source>
</evidence>
<dbReference type="PANTHER" id="PTHR12436:SF17">
    <property type="entry name" value="SAC3 FAMILY PROTEIN B"/>
    <property type="match status" value="1"/>
</dbReference>
<dbReference type="Pfam" id="PF03399">
    <property type="entry name" value="SAC3_GANP"/>
    <property type="match status" value="1"/>
</dbReference>
<keyword evidence="5" id="KW-1185">Reference proteome</keyword>
<dbReference type="PROSITE" id="PS50250">
    <property type="entry name" value="PCI"/>
    <property type="match status" value="1"/>
</dbReference>
<feature type="domain" description="PCI" evidence="3">
    <location>
        <begin position="82"/>
        <end position="277"/>
    </location>
</feature>
<gene>
    <name evidence="4" type="ORF">R1sor_003057</name>
</gene>
<dbReference type="EMBL" id="JBJQOH010000006">
    <property type="protein sequence ID" value="KAL3685035.1"/>
    <property type="molecule type" value="Genomic_DNA"/>
</dbReference>